<dbReference type="PANTHER" id="PTHR43236:SF2">
    <property type="entry name" value="BLL0069 PROTEIN"/>
    <property type="match status" value="1"/>
</dbReference>
<proteinExistence type="predicted"/>
<dbReference type="Pfam" id="PF06114">
    <property type="entry name" value="Peptidase_M78"/>
    <property type="match status" value="1"/>
</dbReference>
<dbReference type="Gene3D" id="1.10.10.2910">
    <property type="match status" value="1"/>
</dbReference>
<name>A0ABS0PF59_9BRAD</name>
<evidence type="ECO:0000259" key="1">
    <source>
        <dbReference type="Pfam" id="PF06114"/>
    </source>
</evidence>
<dbReference type="InterPro" id="IPR010359">
    <property type="entry name" value="IrrE_HExxH"/>
</dbReference>
<evidence type="ECO:0000313" key="3">
    <source>
        <dbReference type="Proteomes" id="UP001194539"/>
    </source>
</evidence>
<comment type="caution">
    <text evidence="2">The sequence shown here is derived from an EMBL/GenBank/DDBJ whole genome shotgun (WGS) entry which is preliminary data.</text>
</comment>
<sequence>MTVQRARYAKIERLVSALLLEHHISKPAVAIQKLVRKTGIEIKYGDLGDVSGLLVRSGATATIGVNINHPLVRQRFTIAHEFGHYLLHLGISSHYDRDYRVNYRSHESSQATDVEEIEANFFAASILMPKEFLDADDAIQALDNDAAVERLAARYNVSRHAMSLRLGNVYGRYRPF</sequence>
<gene>
    <name evidence="2" type="ORF">H1B27_37310</name>
</gene>
<protein>
    <submittedName>
        <fullName evidence="2">ImmA/IrrE family metallo-endopeptidase</fullName>
    </submittedName>
</protein>
<dbReference type="Proteomes" id="UP001194539">
    <property type="component" value="Unassembled WGS sequence"/>
</dbReference>
<reference evidence="2 3" key="1">
    <citation type="submission" date="2020-07" db="EMBL/GenBank/DDBJ databases">
        <title>Bradyrhizobium diversity isolated from nodules of indigenous legumes of Western Australia.</title>
        <authorList>
            <person name="Klepa M.S."/>
        </authorList>
    </citation>
    <scope>NUCLEOTIDE SEQUENCE [LARGE SCALE GENOMIC DNA]</scope>
    <source>
        <strain evidence="2 3">CNPSo 4019</strain>
    </source>
</reference>
<organism evidence="2 3">
    <name type="scientific">Bradyrhizobium diversitatis</name>
    <dbReference type="NCBI Taxonomy" id="2755406"/>
    <lineage>
        <taxon>Bacteria</taxon>
        <taxon>Pseudomonadati</taxon>
        <taxon>Pseudomonadota</taxon>
        <taxon>Alphaproteobacteria</taxon>
        <taxon>Hyphomicrobiales</taxon>
        <taxon>Nitrobacteraceae</taxon>
        <taxon>Bradyrhizobium</taxon>
    </lineage>
</organism>
<dbReference type="PANTHER" id="PTHR43236">
    <property type="entry name" value="ANTITOXIN HIGA1"/>
    <property type="match status" value="1"/>
</dbReference>
<accession>A0ABS0PF59</accession>
<evidence type="ECO:0000313" key="2">
    <source>
        <dbReference type="EMBL" id="MBH5391881.1"/>
    </source>
</evidence>
<dbReference type="RefSeq" id="WP_197969469.1">
    <property type="nucleotide sequence ID" value="NZ_JACEGD010000061.1"/>
</dbReference>
<dbReference type="EMBL" id="JACEGD010000061">
    <property type="protein sequence ID" value="MBH5391881.1"/>
    <property type="molecule type" value="Genomic_DNA"/>
</dbReference>
<feature type="domain" description="IrrE N-terminal-like" evidence="1">
    <location>
        <begin position="37"/>
        <end position="166"/>
    </location>
</feature>
<keyword evidence="3" id="KW-1185">Reference proteome</keyword>
<dbReference type="InterPro" id="IPR052345">
    <property type="entry name" value="Rad_response_metalloprotease"/>
</dbReference>